<reference evidence="2 3" key="1">
    <citation type="journal article" date="2019" name="Environ. Microbiol.">
        <title>Species interactions and distinct microbial communities in high Arctic permafrost affected cryosols are associated with the CH4 and CO2 gas fluxes.</title>
        <authorList>
            <person name="Altshuler I."/>
            <person name="Hamel J."/>
            <person name="Turney S."/>
            <person name="Magnuson E."/>
            <person name="Levesque R."/>
            <person name="Greer C."/>
            <person name="Whyte L.G."/>
        </authorList>
    </citation>
    <scope>NUCLEOTIDE SEQUENCE [LARGE SCALE GENOMIC DNA]</scope>
    <source>
        <strain evidence="2 3">E4</strain>
    </source>
</reference>
<dbReference type="RefSeq" id="WP_140474300.1">
    <property type="nucleotide sequence ID" value="NZ_RCZD01000011.1"/>
</dbReference>
<organism evidence="2 3">
    <name type="scientific">Ewingella americana</name>
    <dbReference type="NCBI Taxonomy" id="41202"/>
    <lineage>
        <taxon>Bacteria</taxon>
        <taxon>Pseudomonadati</taxon>
        <taxon>Pseudomonadota</taxon>
        <taxon>Gammaproteobacteria</taxon>
        <taxon>Enterobacterales</taxon>
        <taxon>Yersiniaceae</taxon>
        <taxon>Ewingella</taxon>
    </lineage>
</organism>
<feature type="chain" id="PRO_5021439193" evidence="1">
    <location>
        <begin position="21"/>
        <end position="220"/>
    </location>
</feature>
<dbReference type="Pfam" id="PF11769">
    <property type="entry name" value="DUF3313"/>
    <property type="match status" value="1"/>
</dbReference>
<evidence type="ECO:0000256" key="1">
    <source>
        <dbReference type="SAM" id="SignalP"/>
    </source>
</evidence>
<comment type="caution">
    <text evidence="2">The sequence shown here is derived from an EMBL/GenBank/DDBJ whole genome shotgun (WGS) entry which is preliminary data.</text>
</comment>
<dbReference type="EMBL" id="RCZD01000011">
    <property type="protein sequence ID" value="TPG58260.1"/>
    <property type="molecule type" value="Genomic_DNA"/>
</dbReference>
<keyword evidence="1" id="KW-0732">Signal</keyword>
<dbReference type="PROSITE" id="PS51257">
    <property type="entry name" value="PROKAR_LIPOPROTEIN"/>
    <property type="match status" value="1"/>
</dbReference>
<evidence type="ECO:0000313" key="2">
    <source>
        <dbReference type="EMBL" id="TPG58260.1"/>
    </source>
</evidence>
<keyword evidence="3" id="KW-1185">Reference proteome</keyword>
<dbReference type="InterPro" id="IPR021747">
    <property type="entry name" value="DUF3313"/>
</dbReference>
<dbReference type="Proteomes" id="UP000317663">
    <property type="component" value="Unassembled WGS sequence"/>
</dbReference>
<name>A0A502GAC0_9GAMM</name>
<evidence type="ECO:0000313" key="3">
    <source>
        <dbReference type="Proteomes" id="UP000317663"/>
    </source>
</evidence>
<dbReference type="OrthoDB" id="7585546at2"/>
<accession>A0A502GAC0</accession>
<proteinExistence type="predicted"/>
<protein>
    <submittedName>
        <fullName evidence="2">DUF3313 domain-containing protein</fullName>
    </submittedName>
</protein>
<gene>
    <name evidence="2" type="ORF">EAH77_18615</name>
</gene>
<dbReference type="AlphaFoldDB" id="A0A502GAC0"/>
<feature type="signal peptide" evidence="1">
    <location>
        <begin position="1"/>
        <end position="20"/>
    </location>
</feature>
<sequence length="220" mass="23739">MSALPKSFSLAALLSVTVLAGCADSQPVPYAGVSSSSHMKPDLKDETGHIPYSYSVPTDWKKYSQMMMDPVVVYQGHDAQFDDVSPADQRILANGLQQKFEDALSKRFRTTDTPAPGTLRVHLTLTGAETTTPVLGTFSRFDLMGGPYNLVQTARGKKGSFTGSVSYAVEIYDASTRQLLKTYVSKQYPSPMNISASWGSLSAAQAGLDNGAEQLAEQLQ</sequence>